<dbReference type="SUPFAM" id="SSF50978">
    <property type="entry name" value="WD40 repeat-like"/>
    <property type="match status" value="1"/>
</dbReference>
<protein>
    <recommendedName>
        <fullName evidence="6">WD40 repeat-like protein</fullName>
    </recommendedName>
</protein>
<dbReference type="InterPro" id="IPR001680">
    <property type="entry name" value="WD40_rpt"/>
</dbReference>
<dbReference type="PROSITE" id="PS50082">
    <property type="entry name" value="WD_REPEATS_2"/>
    <property type="match status" value="5"/>
</dbReference>
<evidence type="ECO:0000313" key="4">
    <source>
        <dbReference type="EMBL" id="KIJ11485.1"/>
    </source>
</evidence>
<evidence type="ECO:0000256" key="1">
    <source>
        <dbReference type="ARBA" id="ARBA00022574"/>
    </source>
</evidence>
<feature type="repeat" description="WD" evidence="3">
    <location>
        <begin position="88"/>
        <end position="126"/>
    </location>
</feature>
<organism evidence="4 5">
    <name type="scientific">Paxillus involutus ATCC 200175</name>
    <dbReference type="NCBI Taxonomy" id="664439"/>
    <lineage>
        <taxon>Eukaryota</taxon>
        <taxon>Fungi</taxon>
        <taxon>Dikarya</taxon>
        <taxon>Basidiomycota</taxon>
        <taxon>Agaricomycotina</taxon>
        <taxon>Agaricomycetes</taxon>
        <taxon>Agaricomycetidae</taxon>
        <taxon>Boletales</taxon>
        <taxon>Paxilineae</taxon>
        <taxon>Paxillaceae</taxon>
        <taxon>Paxillus</taxon>
    </lineage>
</organism>
<dbReference type="InterPro" id="IPR020472">
    <property type="entry name" value="WD40_PAC1"/>
</dbReference>
<dbReference type="PANTHER" id="PTHR19848">
    <property type="entry name" value="WD40 REPEAT PROTEIN"/>
    <property type="match status" value="1"/>
</dbReference>
<reference evidence="4 5" key="1">
    <citation type="submission" date="2014-06" db="EMBL/GenBank/DDBJ databases">
        <authorList>
            <consortium name="DOE Joint Genome Institute"/>
            <person name="Kuo A."/>
            <person name="Kohler A."/>
            <person name="Nagy L.G."/>
            <person name="Floudas D."/>
            <person name="Copeland A."/>
            <person name="Barry K.W."/>
            <person name="Cichocki N."/>
            <person name="Veneault-Fourrey C."/>
            <person name="LaButti K."/>
            <person name="Lindquist E.A."/>
            <person name="Lipzen A."/>
            <person name="Lundell T."/>
            <person name="Morin E."/>
            <person name="Murat C."/>
            <person name="Sun H."/>
            <person name="Tunlid A."/>
            <person name="Henrissat B."/>
            <person name="Grigoriev I.V."/>
            <person name="Hibbett D.S."/>
            <person name="Martin F."/>
            <person name="Nordberg H.P."/>
            <person name="Cantor M.N."/>
            <person name="Hua S.X."/>
        </authorList>
    </citation>
    <scope>NUCLEOTIDE SEQUENCE [LARGE SCALE GENOMIC DNA]</scope>
    <source>
        <strain evidence="4 5">ATCC 200175</strain>
    </source>
</reference>
<feature type="repeat" description="WD" evidence="3">
    <location>
        <begin position="1"/>
        <end position="42"/>
    </location>
</feature>
<dbReference type="InterPro" id="IPR036322">
    <property type="entry name" value="WD40_repeat_dom_sf"/>
</dbReference>
<reference evidence="5" key="2">
    <citation type="submission" date="2015-01" db="EMBL/GenBank/DDBJ databases">
        <title>Evolutionary Origins and Diversification of the Mycorrhizal Mutualists.</title>
        <authorList>
            <consortium name="DOE Joint Genome Institute"/>
            <consortium name="Mycorrhizal Genomics Consortium"/>
            <person name="Kohler A."/>
            <person name="Kuo A."/>
            <person name="Nagy L.G."/>
            <person name="Floudas D."/>
            <person name="Copeland A."/>
            <person name="Barry K.W."/>
            <person name="Cichocki N."/>
            <person name="Veneault-Fourrey C."/>
            <person name="LaButti K."/>
            <person name="Lindquist E.A."/>
            <person name="Lipzen A."/>
            <person name="Lundell T."/>
            <person name="Morin E."/>
            <person name="Murat C."/>
            <person name="Riley R."/>
            <person name="Ohm R."/>
            <person name="Sun H."/>
            <person name="Tunlid A."/>
            <person name="Henrissat B."/>
            <person name="Grigoriev I.V."/>
            <person name="Hibbett D.S."/>
            <person name="Martin F."/>
        </authorList>
    </citation>
    <scope>NUCLEOTIDE SEQUENCE [LARGE SCALE GENOMIC DNA]</scope>
    <source>
        <strain evidence="5">ATCC 200175</strain>
    </source>
</reference>
<dbReference type="InterPro" id="IPR015943">
    <property type="entry name" value="WD40/YVTN_repeat-like_dom_sf"/>
</dbReference>
<dbReference type="PANTHER" id="PTHR19848:SF8">
    <property type="entry name" value="F-BOX AND WD REPEAT DOMAIN CONTAINING 7"/>
    <property type="match status" value="1"/>
</dbReference>
<evidence type="ECO:0000256" key="3">
    <source>
        <dbReference type="PROSITE-ProRule" id="PRU00221"/>
    </source>
</evidence>
<dbReference type="Proteomes" id="UP000053647">
    <property type="component" value="Unassembled WGS sequence"/>
</dbReference>
<dbReference type="SMART" id="SM00320">
    <property type="entry name" value="WD40"/>
    <property type="match status" value="5"/>
</dbReference>
<feature type="repeat" description="WD" evidence="3">
    <location>
        <begin position="43"/>
        <end position="84"/>
    </location>
</feature>
<dbReference type="EMBL" id="KN819378">
    <property type="protein sequence ID" value="KIJ11485.1"/>
    <property type="molecule type" value="Genomic_DNA"/>
</dbReference>
<dbReference type="Pfam" id="PF00400">
    <property type="entry name" value="WD40"/>
    <property type="match status" value="5"/>
</dbReference>
<keyword evidence="2" id="KW-0677">Repeat</keyword>
<proteinExistence type="predicted"/>
<dbReference type="AlphaFoldDB" id="A0A0C9T707"/>
<feature type="repeat" description="WD" evidence="3">
    <location>
        <begin position="170"/>
        <end position="211"/>
    </location>
</feature>
<accession>A0A0C9T707</accession>
<dbReference type="CDD" id="cd00200">
    <property type="entry name" value="WD40"/>
    <property type="match status" value="1"/>
</dbReference>
<dbReference type="Gene3D" id="2.130.10.10">
    <property type="entry name" value="YVTN repeat-like/Quinoprotein amine dehydrogenase"/>
    <property type="match status" value="2"/>
</dbReference>
<dbReference type="OrthoDB" id="2682234at2759"/>
<evidence type="ECO:0008006" key="6">
    <source>
        <dbReference type="Google" id="ProtNLM"/>
    </source>
</evidence>
<feature type="repeat" description="WD" evidence="3">
    <location>
        <begin position="128"/>
        <end position="160"/>
    </location>
</feature>
<evidence type="ECO:0000256" key="2">
    <source>
        <dbReference type="ARBA" id="ARBA00022737"/>
    </source>
</evidence>
<dbReference type="HOGENOM" id="CLU_000288_57_18_1"/>
<dbReference type="PROSITE" id="PS50294">
    <property type="entry name" value="WD_REPEATS_REGION"/>
    <property type="match status" value="5"/>
</dbReference>
<evidence type="ECO:0000313" key="5">
    <source>
        <dbReference type="Proteomes" id="UP000053647"/>
    </source>
</evidence>
<name>A0A0C9T707_PAXIN</name>
<sequence>MSAGNLRLVSLSFSPDDKTFASGSSDGTCRMWNSETGELLHDFDDHQNKVGIVAYSPSGVKIASGSHDHTIRIRNTRTGERLTQPLLHADAVRSIVWSPDSRQLISACDDGHICFWSAPTGTQLGSPLQAHLGHINCMAMSPSGSLLASASSDCTARLWSTVTRQPFGRVLQHNDKVYTVAFSPNGQFVATGGRGGIIFLWDISEEGVIATDAVTVSLLHAAPIPHFTGVIDQVR</sequence>
<dbReference type="PRINTS" id="PR00320">
    <property type="entry name" value="GPROTEINBRPT"/>
</dbReference>
<gene>
    <name evidence="4" type="ORF">PAXINDRAFT_84427</name>
</gene>
<keyword evidence="5" id="KW-1185">Reference proteome</keyword>
<keyword evidence="1 3" id="KW-0853">WD repeat</keyword>